<proteinExistence type="predicted"/>
<gene>
    <name evidence="2" type="ORF">IAG42_01715</name>
</gene>
<feature type="transmembrane region" description="Helical" evidence="1">
    <location>
        <begin position="148"/>
        <end position="171"/>
    </location>
</feature>
<evidence type="ECO:0000313" key="3">
    <source>
        <dbReference type="Proteomes" id="UP000516428"/>
    </source>
</evidence>
<reference evidence="2 3" key="1">
    <citation type="submission" date="2020-09" db="EMBL/GenBank/DDBJ databases">
        <title>A novel species.</title>
        <authorList>
            <person name="Gao J."/>
        </authorList>
    </citation>
    <scope>NUCLEOTIDE SEQUENCE [LARGE SCALE GENOMIC DNA]</scope>
    <source>
        <strain evidence="2 3">CRXT-Y-14</strain>
    </source>
</reference>
<dbReference type="EMBL" id="CP061281">
    <property type="protein sequence ID" value="QNS02455.1"/>
    <property type="molecule type" value="Genomic_DNA"/>
</dbReference>
<accession>A0A7H1B150</accession>
<feature type="transmembrane region" description="Helical" evidence="1">
    <location>
        <begin position="26"/>
        <end position="44"/>
    </location>
</feature>
<feature type="transmembrane region" description="Helical" evidence="1">
    <location>
        <begin position="120"/>
        <end position="141"/>
    </location>
</feature>
<evidence type="ECO:0000313" key="2">
    <source>
        <dbReference type="EMBL" id="QNS02455.1"/>
    </source>
</evidence>
<sequence length="173" mass="17435">MTEGTAPQIAAQERADVLRERLKERIYASLTLLAVLVGLAQNGHASHLGAAASVAVTALGLWLATLVADMQAHPVAHGRMPRLAEIRHTLFVSSPLLTSAAGPLLLIGLSALGALHLTTALWIAVGSEVASLAAWGCAGGLRTGAGPLGALVVGALNAVIGMGVVAVKLLAGH</sequence>
<dbReference type="RefSeq" id="WP_188335210.1">
    <property type="nucleotide sequence ID" value="NZ_CP061281.1"/>
</dbReference>
<keyword evidence="3" id="KW-1185">Reference proteome</keyword>
<dbReference type="AlphaFoldDB" id="A0A7H1B150"/>
<feature type="transmembrane region" description="Helical" evidence="1">
    <location>
        <begin position="50"/>
        <end position="68"/>
    </location>
</feature>
<organism evidence="2 3">
    <name type="scientific">Streptomyces xanthii</name>
    <dbReference type="NCBI Taxonomy" id="2768069"/>
    <lineage>
        <taxon>Bacteria</taxon>
        <taxon>Bacillati</taxon>
        <taxon>Actinomycetota</taxon>
        <taxon>Actinomycetes</taxon>
        <taxon>Kitasatosporales</taxon>
        <taxon>Streptomycetaceae</taxon>
        <taxon>Streptomyces</taxon>
    </lineage>
</organism>
<name>A0A7H1B150_9ACTN</name>
<evidence type="ECO:0008006" key="4">
    <source>
        <dbReference type="Google" id="ProtNLM"/>
    </source>
</evidence>
<evidence type="ECO:0000256" key="1">
    <source>
        <dbReference type="SAM" id="Phobius"/>
    </source>
</evidence>
<feature type="transmembrane region" description="Helical" evidence="1">
    <location>
        <begin position="89"/>
        <end position="114"/>
    </location>
</feature>
<keyword evidence="1" id="KW-0812">Transmembrane</keyword>
<dbReference type="KEGG" id="sxn:IAG42_01715"/>
<protein>
    <recommendedName>
        <fullName evidence="4">Integral membrane protein</fullName>
    </recommendedName>
</protein>
<dbReference type="Proteomes" id="UP000516428">
    <property type="component" value="Chromosome"/>
</dbReference>
<keyword evidence="1" id="KW-1133">Transmembrane helix</keyword>
<keyword evidence="1" id="KW-0472">Membrane</keyword>